<evidence type="ECO:0000259" key="2">
    <source>
        <dbReference type="Pfam" id="PF00441"/>
    </source>
</evidence>
<sequence length="77" mass="8117">MRGLVYRAAWLGDQGRPFNQEAAMAKLYVSEVANRAAGAAVQIHGGYGCIRESAISRFCADAKTLEIGGAPTRSSAT</sequence>
<dbReference type="SUPFAM" id="SSF47203">
    <property type="entry name" value="Acyl-CoA dehydrogenase C-terminal domain-like"/>
    <property type="match status" value="1"/>
</dbReference>
<dbReference type="eggNOG" id="COG1960">
    <property type="taxonomic scope" value="Bacteria"/>
</dbReference>
<keyword evidence="1" id="KW-0285">Flavoprotein</keyword>
<dbReference type="AlphaFoldDB" id="A0A0H3DH29"/>
<dbReference type="Gene3D" id="1.20.140.10">
    <property type="entry name" value="Butyryl-CoA Dehydrogenase, subunit A, domain 3"/>
    <property type="match status" value="1"/>
</dbReference>
<evidence type="ECO:0000313" key="4">
    <source>
        <dbReference type="Proteomes" id="UP000000328"/>
    </source>
</evidence>
<dbReference type="EMBL" id="CP002000">
    <property type="protein sequence ID" value="ADJ48944.1"/>
    <property type="molecule type" value="Genomic_DNA"/>
</dbReference>
<dbReference type="RefSeq" id="WP_013228989.1">
    <property type="nucleotide sequence ID" value="NC_014318.1"/>
</dbReference>
<dbReference type="InterPro" id="IPR009075">
    <property type="entry name" value="AcylCo_DH/oxidase_C"/>
</dbReference>
<name>A0A0H3DH29_AMYMU</name>
<dbReference type="HOGENOM" id="CLU_2630327_0_0_11"/>
<dbReference type="GeneID" id="92874870"/>
<protein>
    <submittedName>
        <fullName evidence="3">Acyl-CoA dehydrogenase-related protein</fullName>
    </submittedName>
</protein>
<organism evidence="3 4">
    <name type="scientific">Amycolatopsis mediterranei (strain U-32)</name>
    <dbReference type="NCBI Taxonomy" id="749927"/>
    <lineage>
        <taxon>Bacteria</taxon>
        <taxon>Bacillati</taxon>
        <taxon>Actinomycetota</taxon>
        <taxon>Actinomycetes</taxon>
        <taxon>Pseudonocardiales</taxon>
        <taxon>Pseudonocardiaceae</taxon>
        <taxon>Amycolatopsis</taxon>
    </lineage>
</organism>
<feature type="domain" description="Acyl-CoA dehydrogenase/oxidase C-terminal" evidence="2">
    <location>
        <begin position="2"/>
        <end position="69"/>
    </location>
</feature>
<accession>A0A0H3DH29</accession>
<proteinExistence type="predicted"/>
<dbReference type="InterPro" id="IPR036250">
    <property type="entry name" value="AcylCo_DH-like_C"/>
</dbReference>
<dbReference type="Pfam" id="PF00441">
    <property type="entry name" value="Acyl-CoA_dh_1"/>
    <property type="match status" value="1"/>
</dbReference>
<dbReference type="OrthoDB" id="2769798at2"/>
<dbReference type="PANTHER" id="PTHR43884">
    <property type="entry name" value="ACYL-COA DEHYDROGENASE"/>
    <property type="match status" value="1"/>
</dbReference>
<reference evidence="3 4" key="1">
    <citation type="journal article" date="2010" name="Cell Res.">
        <title>Complete genome sequence of the rifamycin SV-producing Amycolatopsis mediterranei U32 revealed its genetic characteristics in phylogeny and metabolism.</title>
        <authorList>
            <person name="Zhao W."/>
            <person name="Zhong Y."/>
            <person name="Yuan H."/>
            <person name="Wang J."/>
            <person name="Zheng H."/>
            <person name="Wang Y."/>
            <person name="Cen X."/>
            <person name="Xu F."/>
            <person name="Bai J."/>
            <person name="Han X."/>
            <person name="Lu G."/>
            <person name="Zhu Y."/>
            <person name="Shao Z."/>
            <person name="Yan H."/>
            <person name="Li C."/>
            <person name="Peng N."/>
            <person name="Zhang Z."/>
            <person name="Zhang Y."/>
            <person name="Lin W."/>
            <person name="Fan Y."/>
            <person name="Qin Z."/>
            <person name="Hu Y."/>
            <person name="Zhu B."/>
            <person name="Wang S."/>
            <person name="Ding X."/>
            <person name="Zhao G.P."/>
        </authorList>
    </citation>
    <scope>NUCLEOTIDE SEQUENCE [LARGE SCALE GENOMIC DNA]</scope>
    <source>
        <strain evidence="4">U-32</strain>
    </source>
</reference>
<dbReference type="Proteomes" id="UP000000328">
    <property type="component" value="Chromosome"/>
</dbReference>
<evidence type="ECO:0000256" key="1">
    <source>
        <dbReference type="ARBA" id="ARBA00022630"/>
    </source>
</evidence>
<dbReference type="PANTHER" id="PTHR43884:SF12">
    <property type="entry name" value="ISOVALERYL-COA DEHYDROGENASE, MITOCHONDRIAL-RELATED"/>
    <property type="match status" value="1"/>
</dbReference>
<dbReference type="KEGG" id="amd:AMED_7227"/>
<gene>
    <name evidence="3" type="ordered locus">AMED_7227</name>
</gene>
<dbReference type="PATRIC" id="fig|749927.5.peg.7515"/>
<evidence type="ECO:0000313" key="3">
    <source>
        <dbReference type="EMBL" id="ADJ48944.1"/>
    </source>
</evidence>
<dbReference type="GO" id="GO:0003995">
    <property type="term" value="F:acyl-CoA dehydrogenase activity"/>
    <property type="evidence" value="ECO:0007669"/>
    <property type="project" value="TreeGrafter"/>
</dbReference>